<protein>
    <submittedName>
        <fullName evidence="1">Uncharacterized protein</fullName>
    </submittedName>
</protein>
<name>A0A4V6A9W5_POPAL</name>
<sequence>MTFSSSLHIDKTNGTLDPAVSCQTTDRGPRDALNLDCLSILRWRSIGYAGHQQEVAGDIERSDESKARHEFLDETVKTRTSSRFGSIKLSDVEQNVLDVFVIDLQIIKLCRKRGRNIEIAVR</sequence>
<evidence type="ECO:0000313" key="1">
    <source>
        <dbReference type="EMBL" id="TKS06536.1"/>
    </source>
</evidence>
<accession>A0A4V6A9W5</accession>
<proteinExistence type="predicted"/>
<organism evidence="1">
    <name type="scientific">Populus alba</name>
    <name type="common">White poplar</name>
    <dbReference type="NCBI Taxonomy" id="43335"/>
    <lineage>
        <taxon>Eukaryota</taxon>
        <taxon>Viridiplantae</taxon>
        <taxon>Streptophyta</taxon>
        <taxon>Embryophyta</taxon>
        <taxon>Tracheophyta</taxon>
        <taxon>Spermatophyta</taxon>
        <taxon>Magnoliopsida</taxon>
        <taxon>eudicotyledons</taxon>
        <taxon>Gunneridae</taxon>
        <taxon>Pentapetalae</taxon>
        <taxon>rosids</taxon>
        <taxon>fabids</taxon>
        <taxon>Malpighiales</taxon>
        <taxon>Salicaceae</taxon>
        <taxon>Saliceae</taxon>
        <taxon>Populus</taxon>
    </lineage>
</organism>
<comment type="caution">
    <text evidence="1">The sequence shown here is derived from an EMBL/GenBank/DDBJ whole genome shotgun (WGS) entry which is preliminary data.</text>
</comment>
<dbReference type="EMBL" id="RCHU01000351">
    <property type="protein sequence ID" value="TKS06536.1"/>
    <property type="molecule type" value="Genomic_DNA"/>
</dbReference>
<gene>
    <name evidence="1" type="ORF">D5086_0000121740</name>
</gene>
<dbReference type="AlphaFoldDB" id="A0A4V6A9W5"/>
<reference evidence="1" key="1">
    <citation type="submission" date="2018-10" db="EMBL/GenBank/DDBJ databases">
        <title>Population genomic analysis revealed the cold adaptation of white poplar.</title>
        <authorList>
            <person name="Liu Y.-J."/>
        </authorList>
    </citation>
    <scope>NUCLEOTIDE SEQUENCE [LARGE SCALE GENOMIC DNA]</scope>
    <source>
        <strain evidence="1">PAL-ZL1</strain>
    </source>
</reference>